<dbReference type="Proteomes" id="UP000801492">
    <property type="component" value="Unassembled WGS sequence"/>
</dbReference>
<keyword evidence="14" id="KW-0012">Acyltransferase</keyword>
<evidence type="ECO:0000256" key="5">
    <source>
        <dbReference type="ARBA" id="ARBA00022516"/>
    </source>
</evidence>
<dbReference type="InterPro" id="IPR049941">
    <property type="entry name" value="LPLAT_7/PORCN-like"/>
</dbReference>
<evidence type="ECO:0000256" key="15">
    <source>
        <dbReference type="ARBA" id="ARBA00025707"/>
    </source>
</evidence>
<evidence type="ECO:0000256" key="11">
    <source>
        <dbReference type="ARBA" id="ARBA00023136"/>
    </source>
</evidence>
<evidence type="ECO:0000256" key="2">
    <source>
        <dbReference type="ARBA" id="ARBA00004240"/>
    </source>
</evidence>
<dbReference type="EC" id="2.3.1.n6" evidence="17"/>
<dbReference type="PANTHER" id="PTHR13906:SF14">
    <property type="entry name" value="LYSOPHOSPHOLIPID ACYLTRANSFERASE 5"/>
    <property type="match status" value="1"/>
</dbReference>
<evidence type="ECO:0000313" key="20">
    <source>
        <dbReference type="EMBL" id="KAF2896494.1"/>
    </source>
</evidence>
<dbReference type="EC" id="2.3.1.23" evidence="16"/>
<keyword evidence="5" id="KW-0444">Lipid biosynthesis</keyword>
<evidence type="ECO:0000256" key="13">
    <source>
        <dbReference type="ARBA" id="ARBA00023264"/>
    </source>
</evidence>
<dbReference type="GO" id="GO:0047184">
    <property type="term" value="F:1-acylglycerophosphocholine O-acyltransferase activity"/>
    <property type="evidence" value="ECO:0007669"/>
    <property type="project" value="UniProtKB-EC"/>
</dbReference>
<keyword evidence="9 19" id="KW-1133">Transmembrane helix</keyword>
<evidence type="ECO:0000256" key="7">
    <source>
        <dbReference type="ARBA" id="ARBA00022692"/>
    </source>
</evidence>
<comment type="pathway">
    <text evidence="15">Phospholipid metabolism.</text>
</comment>
<sequence length="248" mass="29415">MYLIIFQVLGVFVSDEFILSEYYDNLGILKKCFLLGLWGRYTLYKYISCWLITEGACILFGITYNGEAEDGTKKWNGLENVRISILENATEFNHYILSFNTNTNHWVAQYIYKRLKFLGNRYISQAAALLFLAIWHGFHSGYFICFAFEFIVMYLEKDLKPMLVKNETVMNLVSIQPVNIMVYIILRMYTFVFMGWCLLPFALLTYDRYWKVYSSVHYMGFIIFCLYPILYGPILRLLLKQKKQTHQE</sequence>
<proteinExistence type="inferred from homology"/>
<evidence type="ECO:0000256" key="1">
    <source>
        <dbReference type="ARBA" id="ARBA00004141"/>
    </source>
</evidence>
<dbReference type="Pfam" id="PF03062">
    <property type="entry name" value="MBOAT"/>
    <property type="match status" value="1"/>
</dbReference>
<dbReference type="EMBL" id="VTPC01005022">
    <property type="protein sequence ID" value="KAF2896494.1"/>
    <property type="molecule type" value="Genomic_DNA"/>
</dbReference>
<dbReference type="AlphaFoldDB" id="A0A8K0D1X1"/>
<evidence type="ECO:0000256" key="8">
    <source>
        <dbReference type="ARBA" id="ARBA00022824"/>
    </source>
</evidence>
<evidence type="ECO:0000256" key="12">
    <source>
        <dbReference type="ARBA" id="ARBA00023209"/>
    </source>
</evidence>
<comment type="pathway">
    <text evidence="3">Lipid metabolism; phospholipid metabolism.</text>
</comment>
<dbReference type="GO" id="GO:0016020">
    <property type="term" value="C:membrane"/>
    <property type="evidence" value="ECO:0007669"/>
    <property type="project" value="UniProtKB-SubCell"/>
</dbReference>
<evidence type="ECO:0000256" key="6">
    <source>
        <dbReference type="ARBA" id="ARBA00022679"/>
    </source>
</evidence>
<gene>
    <name evidence="20" type="ORF">ILUMI_09682</name>
</gene>
<evidence type="ECO:0000256" key="14">
    <source>
        <dbReference type="ARBA" id="ARBA00023315"/>
    </source>
</evidence>
<feature type="transmembrane region" description="Helical" evidence="19">
    <location>
        <begin position="180"/>
        <end position="206"/>
    </location>
</feature>
<comment type="subcellular location">
    <subcellularLocation>
        <location evidence="2">Endoplasmic reticulum</location>
    </subcellularLocation>
    <subcellularLocation>
        <location evidence="1">Membrane</location>
        <topology evidence="1">Multi-pass membrane protein</topology>
    </subcellularLocation>
</comment>
<protein>
    <recommendedName>
        <fullName evidence="18">Lysophospholipid acyltransferase 5</fullName>
        <ecNumber evidence="16">2.3.1.23</ecNumber>
        <ecNumber evidence="17">2.3.1.n6</ecNumber>
    </recommendedName>
</protein>
<keyword evidence="12" id="KW-0594">Phospholipid biosynthesis</keyword>
<evidence type="ECO:0000256" key="10">
    <source>
        <dbReference type="ARBA" id="ARBA00023098"/>
    </source>
</evidence>
<accession>A0A8K0D1X1</accession>
<evidence type="ECO:0000256" key="16">
    <source>
        <dbReference type="ARBA" id="ARBA00026120"/>
    </source>
</evidence>
<dbReference type="GO" id="GO:0030258">
    <property type="term" value="P:lipid modification"/>
    <property type="evidence" value="ECO:0007669"/>
    <property type="project" value="TreeGrafter"/>
</dbReference>
<dbReference type="OrthoDB" id="5974730at2759"/>
<evidence type="ECO:0000256" key="3">
    <source>
        <dbReference type="ARBA" id="ARBA00005074"/>
    </source>
</evidence>
<reference evidence="20" key="1">
    <citation type="submission" date="2019-08" db="EMBL/GenBank/DDBJ databases">
        <title>The genome of the North American firefly Photinus pyralis.</title>
        <authorList>
            <consortium name="Photinus pyralis genome working group"/>
            <person name="Fallon T.R."/>
            <person name="Sander Lower S.E."/>
            <person name="Weng J.-K."/>
        </authorList>
    </citation>
    <scope>NUCLEOTIDE SEQUENCE</scope>
    <source>
        <strain evidence="20">TRF0915ILg1</strain>
        <tissue evidence="20">Whole body</tissue>
    </source>
</reference>
<keyword evidence="10" id="KW-0443">Lipid metabolism</keyword>
<dbReference type="GO" id="GO:0005783">
    <property type="term" value="C:endoplasmic reticulum"/>
    <property type="evidence" value="ECO:0007669"/>
    <property type="project" value="UniProtKB-SubCell"/>
</dbReference>
<keyword evidence="8" id="KW-0256">Endoplasmic reticulum</keyword>
<keyword evidence="13" id="KW-1208">Phospholipid metabolism</keyword>
<dbReference type="InterPro" id="IPR004299">
    <property type="entry name" value="MBOAT_fam"/>
</dbReference>
<evidence type="ECO:0000256" key="17">
    <source>
        <dbReference type="ARBA" id="ARBA00038923"/>
    </source>
</evidence>
<evidence type="ECO:0000256" key="4">
    <source>
        <dbReference type="ARBA" id="ARBA00010323"/>
    </source>
</evidence>
<dbReference type="PANTHER" id="PTHR13906">
    <property type="entry name" value="PORCUPINE"/>
    <property type="match status" value="1"/>
</dbReference>
<keyword evidence="6" id="KW-0808">Transferase</keyword>
<dbReference type="GO" id="GO:0071617">
    <property type="term" value="F:lysophospholipid acyltransferase activity"/>
    <property type="evidence" value="ECO:0007669"/>
    <property type="project" value="TreeGrafter"/>
</dbReference>
<organism evidence="20 21">
    <name type="scientific">Ignelater luminosus</name>
    <name type="common">Cucubano</name>
    <name type="synonym">Pyrophorus luminosus</name>
    <dbReference type="NCBI Taxonomy" id="2038154"/>
    <lineage>
        <taxon>Eukaryota</taxon>
        <taxon>Metazoa</taxon>
        <taxon>Ecdysozoa</taxon>
        <taxon>Arthropoda</taxon>
        <taxon>Hexapoda</taxon>
        <taxon>Insecta</taxon>
        <taxon>Pterygota</taxon>
        <taxon>Neoptera</taxon>
        <taxon>Endopterygota</taxon>
        <taxon>Coleoptera</taxon>
        <taxon>Polyphaga</taxon>
        <taxon>Elateriformia</taxon>
        <taxon>Elateroidea</taxon>
        <taxon>Elateridae</taxon>
        <taxon>Agrypninae</taxon>
        <taxon>Pyrophorini</taxon>
        <taxon>Ignelater</taxon>
    </lineage>
</organism>
<keyword evidence="7 19" id="KW-0812">Transmembrane</keyword>
<evidence type="ECO:0000256" key="9">
    <source>
        <dbReference type="ARBA" id="ARBA00022989"/>
    </source>
</evidence>
<dbReference type="GO" id="GO:0006656">
    <property type="term" value="P:phosphatidylcholine biosynthetic process"/>
    <property type="evidence" value="ECO:0007669"/>
    <property type="project" value="TreeGrafter"/>
</dbReference>
<evidence type="ECO:0000313" key="21">
    <source>
        <dbReference type="Proteomes" id="UP000801492"/>
    </source>
</evidence>
<keyword evidence="21" id="KW-1185">Reference proteome</keyword>
<feature type="transmembrane region" description="Helical" evidence="19">
    <location>
        <begin position="218"/>
        <end position="239"/>
    </location>
</feature>
<keyword evidence="11 19" id="KW-0472">Membrane</keyword>
<evidence type="ECO:0000256" key="18">
    <source>
        <dbReference type="ARBA" id="ARBA00039721"/>
    </source>
</evidence>
<name>A0A8K0D1X1_IGNLU</name>
<comment type="similarity">
    <text evidence="4">Belongs to the membrane-bound acyltransferase family.</text>
</comment>
<comment type="caution">
    <text evidence="20">The sequence shown here is derived from an EMBL/GenBank/DDBJ whole genome shotgun (WGS) entry which is preliminary data.</text>
</comment>
<evidence type="ECO:0000256" key="19">
    <source>
        <dbReference type="SAM" id="Phobius"/>
    </source>
</evidence>
<feature type="transmembrane region" description="Helical" evidence="19">
    <location>
        <begin position="141"/>
        <end position="159"/>
    </location>
</feature>